<evidence type="ECO:0000256" key="1">
    <source>
        <dbReference type="PROSITE-ProRule" id="PRU00529"/>
    </source>
</evidence>
<dbReference type="SMART" id="SM00981">
    <property type="entry name" value="THUMP"/>
    <property type="match status" value="1"/>
</dbReference>
<dbReference type="SUPFAM" id="SSF143437">
    <property type="entry name" value="THUMP domain-like"/>
    <property type="match status" value="1"/>
</dbReference>
<evidence type="ECO:0000259" key="2">
    <source>
        <dbReference type="PROSITE" id="PS51165"/>
    </source>
</evidence>
<name>A0A7C5EW59_9BACT</name>
<sequence>MKDWNVVLTSHINQERRLMRELADLGEFAPSGFREVVLGRVAEVPGFLTAIMQRWKEQPFFQEVLSSVVPVRLVFPFTLENLVPRLMEHLRPWAAEIGARPFFVRLKRRGHKGEIKSQEVEQTLDRFLKEEIAGLGFTPTIDFSHPEAIVVVEVVHNQCGLGLITRELMEGYPFIRIK</sequence>
<dbReference type="EMBL" id="DTKJ01000030">
    <property type="protein sequence ID" value="HGZ11425.1"/>
    <property type="molecule type" value="Genomic_DNA"/>
</dbReference>
<keyword evidence="1" id="KW-0694">RNA-binding</keyword>
<reference evidence="3" key="1">
    <citation type="journal article" date="2020" name="mSystems">
        <title>Genome- and Community-Level Interaction Insights into Carbon Utilization and Element Cycling Functions of Hydrothermarchaeota in Hydrothermal Sediment.</title>
        <authorList>
            <person name="Zhou Z."/>
            <person name="Liu Y."/>
            <person name="Xu W."/>
            <person name="Pan J."/>
            <person name="Luo Z.H."/>
            <person name="Li M."/>
        </authorList>
    </citation>
    <scope>NUCLEOTIDE SEQUENCE [LARGE SCALE GENOMIC DNA]</scope>
    <source>
        <strain evidence="3">SpSt-853</strain>
    </source>
</reference>
<dbReference type="InterPro" id="IPR004114">
    <property type="entry name" value="THUMP_dom"/>
</dbReference>
<feature type="domain" description="THUMP" evidence="2">
    <location>
        <begin position="49"/>
        <end position="165"/>
    </location>
</feature>
<accession>A0A7C5EW59</accession>
<protein>
    <recommendedName>
        <fullName evidence="2">THUMP domain-containing protein</fullName>
    </recommendedName>
</protein>
<evidence type="ECO:0000313" key="3">
    <source>
        <dbReference type="EMBL" id="HGZ11425.1"/>
    </source>
</evidence>
<dbReference type="Pfam" id="PF02926">
    <property type="entry name" value="THUMP"/>
    <property type="match status" value="1"/>
</dbReference>
<dbReference type="AlphaFoldDB" id="A0A7C5EW59"/>
<dbReference type="GO" id="GO:0003723">
    <property type="term" value="F:RNA binding"/>
    <property type="evidence" value="ECO:0007669"/>
    <property type="project" value="UniProtKB-UniRule"/>
</dbReference>
<organism evidence="3">
    <name type="scientific">Desulfobacca acetoxidans</name>
    <dbReference type="NCBI Taxonomy" id="60893"/>
    <lineage>
        <taxon>Bacteria</taxon>
        <taxon>Pseudomonadati</taxon>
        <taxon>Thermodesulfobacteriota</taxon>
        <taxon>Desulfobaccia</taxon>
        <taxon>Desulfobaccales</taxon>
        <taxon>Desulfobaccaceae</taxon>
        <taxon>Desulfobacca</taxon>
    </lineage>
</organism>
<dbReference type="Gene3D" id="3.30.2300.10">
    <property type="entry name" value="THUMP superfamily"/>
    <property type="match status" value="1"/>
</dbReference>
<dbReference type="PROSITE" id="PS51165">
    <property type="entry name" value="THUMP"/>
    <property type="match status" value="1"/>
</dbReference>
<comment type="caution">
    <text evidence="3">The sequence shown here is derived from an EMBL/GenBank/DDBJ whole genome shotgun (WGS) entry which is preliminary data.</text>
</comment>
<gene>
    <name evidence="3" type="ORF">ENW48_04325</name>
</gene>
<proteinExistence type="predicted"/>